<evidence type="ECO:0000313" key="2">
    <source>
        <dbReference type="Proteomes" id="UP000814140"/>
    </source>
</evidence>
<organism evidence="1 2">
    <name type="scientific">Artomyces pyxidatus</name>
    <dbReference type="NCBI Taxonomy" id="48021"/>
    <lineage>
        <taxon>Eukaryota</taxon>
        <taxon>Fungi</taxon>
        <taxon>Dikarya</taxon>
        <taxon>Basidiomycota</taxon>
        <taxon>Agaricomycotina</taxon>
        <taxon>Agaricomycetes</taxon>
        <taxon>Russulales</taxon>
        <taxon>Auriscalpiaceae</taxon>
        <taxon>Artomyces</taxon>
    </lineage>
</organism>
<sequence>MANTPTLRSLSLNLSAVDQDWFRSLSNLTSLELRNHGMPLDMIMEDEGEEVGAHPGSVSIPEQPSIELPHLEQLCVMGVNTAHFAALLAHIRVSVNMCLCVSLIFGSGERINDTVVARLIHYFAPPGVEQSDGPHWCTLCVRNYLERDPFKGATFFANPEETKGFPDGGWEDNAFLLGMQILDFNIVTFLEFMLSQPPLTAFLFNPSFHIKTLVLVGYTFVVHCEAIKWEEPPEYALLEYALVHREVFRLLHRMPYLEQLVLRECHVKRWIRASDVRPPSARTANEQCVRLRLVDSQAQRAFAVEIINCDVDEALVQKLWRAAGSVGKWDAGWDKKPSHRRT</sequence>
<gene>
    <name evidence="1" type="ORF">BV25DRAFT_1990667</name>
</gene>
<proteinExistence type="predicted"/>
<reference evidence="1" key="1">
    <citation type="submission" date="2021-03" db="EMBL/GenBank/DDBJ databases">
        <authorList>
            <consortium name="DOE Joint Genome Institute"/>
            <person name="Ahrendt S."/>
            <person name="Looney B.P."/>
            <person name="Miyauchi S."/>
            <person name="Morin E."/>
            <person name="Drula E."/>
            <person name="Courty P.E."/>
            <person name="Chicoki N."/>
            <person name="Fauchery L."/>
            <person name="Kohler A."/>
            <person name="Kuo A."/>
            <person name="Labutti K."/>
            <person name="Pangilinan J."/>
            <person name="Lipzen A."/>
            <person name="Riley R."/>
            <person name="Andreopoulos W."/>
            <person name="He G."/>
            <person name="Johnson J."/>
            <person name="Barry K.W."/>
            <person name="Grigoriev I.V."/>
            <person name="Nagy L."/>
            <person name="Hibbett D."/>
            <person name="Henrissat B."/>
            <person name="Matheny P.B."/>
            <person name="Labbe J."/>
            <person name="Martin F."/>
        </authorList>
    </citation>
    <scope>NUCLEOTIDE SEQUENCE</scope>
    <source>
        <strain evidence="1">HHB10654</strain>
    </source>
</reference>
<reference evidence="1" key="2">
    <citation type="journal article" date="2022" name="New Phytol.">
        <title>Evolutionary transition to the ectomycorrhizal habit in the genomes of a hyperdiverse lineage of mushroom-forming fungi.</title>
        <authorList>
            <person name="Looney B."/>
            <person name="Miyauchi S."/>
            <person name="Morin E."/>
            <person name="Drula E."/>
            <person name="Courty P.E."/>
            <person name="Kohler A."/>
            <person name="Kuo A."/>
            <person name="LaButti K."/>
            <person name="Pangilinan J."/>
            <person name="Lipzen A."/>
            <person name="Riley R."/>
            <person name="Andreopoulos W."/>
            <person name="He G."/>
            <person name="Johnson J."/>
            <person name="Nolan M."/>
            <person name="Tritt A."/>
            <person name="Barry K.W."/>
            <person name="Grigoriev I.V."/>
            <person name="Nagy L.G."/>
            <person name="Hibbett D."/>
            <person name="Henrissat B."/>
            <person name="Matheny P.B."/>
            <person name="Labbe J."/>
            <person name="Martin F.M."/>
        </authorList>
    </citation>
    <scope>NUCLEOTIDE SEQUENCE</scope>
    <source>
        <strain evidence="1">HHB10654</strain>
    </source>
</reference>
<comment type="caution">
    <text evidence="1">The sequence shown here is derived from an EMBL/GenBank/DDBJ whole genome shotgun (WGS) entry which is preliminary data.</text>
</comment>
<protein>
    <submittedName>
        <fullName evidence="1">Uncharacterized protein</fullName>
    </submittedName>
</protein>
<name>A0ACB8T4P1_9AGAM</name>
<dbReference type="EMBL" id="MU277202">
    <property type="protein sequence ID" value="KAI0063710.1"/>
    <property type="molecule type" value="Genomic_DNA"/>
</dbReference>
<keyword evidence="2" id="KW-1185">Reference proteome</keyword>
<evidence type="ECO:0000313" key="1">
    <source>
        <dbReference type="EMBL" id="KAI0063710.1"/>
    </source>
</evidence>
<accession>A0ACB8T4P1</accession>
<dbReference type="Proteomes" id="UP000814140">
    <property type="component" value="Unassembled WGS sequence"/>
</dbReference>